<dbReference type="EMBL" id="RBNR01000277">
    <property type="protein sequence ID" value="RML40898.1"/>
    <property type="molecule type" value="Genomic_DNA"/>
</dbReference>
<gene>
    <name evidence="1" type="ORF">ALQ95_02684</name>
</gene>
<dbReference type="Proteomes" id="UP000280292">
    <property type="component" value="Unassembled WGS sequence"/>
</dbReference>
<organism evidence="1 2">
    <name type="scientific">Pseudomonas syringae pv. ribicola</name>
    <dbReference type="NCBI Taxonomy" id="55398"/>
    <lineage>
        <taxon>Bacteria</taxon>
        <taxon>Pseudomonadati</taxon>
        <taxon>Pseudomonadota</taxon>
        <taxon>Gammaproteobacteria</taxon>
        <taxon>Pseudomonadales</taxon>
        <taxon>Pseudomonadaceae</taxon>
        <taxon>Pseudomonas</taxon>
    </lineage>
</organism>
<dbReference type="Pfam" id="PF00022">
    <property type="entry name" value="Actin"/>
    <property type="match status" value="1"/>
</dbReference>
<dbReference type="AlphaFoldDB" id="A0A3M2VR36"/>
<proteinExistence type="predicted"/>
<accession>A0A3M2VR36</accession>
<sequence>MTSKIFVMDIAIATIQAGWLGEKVPSVEIPTPEKLFNTMGTSFQPDVLSTLLSTVVHDKLKVSNDEGLTGVFVIPSMMTKVARELLTQLALEDVLDELDEFFLKSSASSILFSSDLSRMTLPGKSMPHLTGLAVRADKKTSLCAVDAVYDDLLLAHSARIVNVDNALLNGSFIAQSIFPDAAISYLADAIVGVVLSTDTDTRSLFYKNLVLSGSRVNETGFYEKLRKNIAEKAPKGTLVGMTLDANPESAAWRGAARYAASEGFAEITLTKPEYDEAGPDIVHVKFPF</sequence>
<dbReference type="InterPro" id="IPR004000">
    <property type="entry name" value="Actin"/>
</dbReference>
<dbReference type="SUPFAM" id="SSF53067">
    <property type="entry name" value="Actin-like ATPase domain"/>
    <property type="match status" value="1"/>
</dbReference>
<name>A0A3M2VR36_PSESI</name>
<dbReference type="InterPro" id="IPR043129">
    <property type="entry name" value="ATPase_NBD"/>
</dbReference>
<evidence type="ECO:0000313" key="2">
    <source>
        <dbReference type="Proteomes" id="UP000280292"/>
    </source>
</evidence>
<dbReference type="Gene3D" id="3.30.420.40">
    <property type="match status" value="1"/>
</dbReference>
<protein>
    <submittedName>
        <fullName evidence="1">Actin-like protein</fullName>
    </submittedName>
</protein>
<dbReference type="RefSeq" id="WP_122294091.1">
    <property type="nucleotide sequence ID" value="NZ_RBNR01000277.1"/>
</dbReference>
<dbReference type="FunFam" id="3.30.420.40:FF:000058">
    <property type="entry name" value="Putative actin-related protein 5"/>
    <property type="match status" value="1"/>
</dbReference>
<evidence type="ECO:0000313" key="1">
    <source>
        <dbReference type="EMBL" id="RML40898.1"/>
    </source>
</evidence>
<reference evidence="1 2" key="1">
    <citation type="submission" date="2018-08" db="EMBL/GenBank/DDBJ databases">
        <title>Recombination of ecologically and evolutionarily significant loci maintains genetic cohesion in the Pseudomonas syringae species complex.</title>
        <authorList>
            <person name="Dillon M."/>
            <person name="Thakur S."/>
            <person name="Almeida R.N.D."/>
            <person name="Weir B.S."/>
            <person name="Guttman D.S."/>
        </authorList>
    </citation>
    <scope>NUCLEOTIDE SEQUENCE [LARGE SCALE GENOMIC DNA]</scope>
    <source>
        <strain evidence="1 2">ICMP 3883</strain>
    </source>
</reference>
<dbReference type="NCBIfam" id="NF040575">
    <property type="entry name" value="syringactin"/>
    <property type="match status" value="1"/>
</dbReference>
<dbReference type="SMART" id="SM00268">
    <property type="entry name" value="ACTIN"/>
    <property type="match status" value="1"/>
</dbReference>
<comment type="caution">
    <text evidence="1">The sequence shown here is derived from an EMBL/GenBank/DDBJ whole genome shotgun (WGS) entry which is preliminary data.</text>
</comment>